<dbReference type="HOGENOM" id="CLU_004552_7_1_1"/>
<organism evidence="2 3">
    <name type="scientific">Sphaerobolus stellatus (strain SS14)</name>
    <dbReference type="NCBI Taxonomy" id="990650"/>
    <lineage>
        <taxon>Eukaryota</taxon>
        <taxon>Fungi</taxon>
        <taxon>Dikarya</taxon>
        <taxon>Basidiomycota</taxon>
        <taxon>Agaricomycotina</taxon>
        <taxon>Agaricomycetes</taxon>
        <taxon>Phallomycetidae</taxon>
        <taxon>Geastrales</taxon>
        <taxon>Sphaerobolaceae</taxon>
        <taxon>Sphaerobolus</taxon>
    </lineage>
</organism>
<name>A0A0C9UT19_SPHS4</name>
<dbReference type="Pfam" id="PF18802">
    <property type="entry name" value="CxC1"/>
    <property type="match status" value="1"/>
</dbReference>
<gene>
    <name evidence="2" type="ORF">M422DRAFT_106002</name>
</gene>
<keyword evidence="3" id="KW-1185">Reference proteome</keyword>
<feature type="non-terminal residue" evidence="2">
    <location>
        <position position="64"/>
    </location>
</feature>
<dbReference type="Proteomes" id="UP000054279">
    <property type="component" value="Unassembled WGS sequence"/>
</dbReference>
<evidence type="ECO:0000313" key="3">
    <source>
        <dbReference type="Proteomes" id="UP000054279"/>
    </source>
</evidence>
<protein>
    <recommendedName>
        <fullName evidence="1">CxC1-like cysteine cluster associated with KDZ transposases domain-containing protein</fullName>
    </recommendedName>
</protein>
<evidence type="ECO:0000259" key="1">
    <source>
        <dbReference type="Pfam" id="PF18802"/>
    </source>
</evidence>
<proteinExistence type="predicted"/>
<evidence type="ECO:0000313" key="2">
    <source>
        <dbReference type="EMBL" id="KIJ28456.1"/>
    </source>
</evidence>
<dbReference type="AlphaFoldDB" id="A0A0C9UT19"/>
<feature type="non-terminal residue" evidence="2">
    <location>
        <position position="1"/>
    </location>
</feature>
<feature type="domain" description="CxC1-like cysteine cluster associated with KDZ transposases" evidence="1">
    <location>
        <begin position="1"/>
        <end position="37"/>
    </location>
</feature>
<reference evidence="2 3" key="1">
    <citation type="submission" date="2014-06" db="EMBL/GenBank/DDBJ databases">
        <title>Evolutionary Origins and Diversification of the Mycorrhizal Mutualists.</title>
        <authorList>
            <consortium name="DOE Joint Genome Institute"/>
            <consortium name="Mycorrhizal Genomics Consortium"/>
            <person name="Kohler A."/>
            <person name="Kuo A."/>
            <person name="Nagy L.G."/>
            <person name="Floudas D."/>
            <person name="Copeland A."/>
            <person name="Barry K.W."/>
            <person name="Cichocki N."/>
            <person name="Veneault-Fourrey C."/>
            <person name="LaButti K."/>
            <person name="Lindquist E.A."/>
            <person name="Lipzen A."/>
            <person name="Lundell T."/>
            <person name="Morin E."/>
            <person name="Murat C."/>
            <person name="Riley R."/>
            <person name="Ohm R."/>
            <person name="Sun H."/>
            <person name="Tunlid A."/>
            <person name="Henrissat B."/>
            <person name="Grigoriev I.V."/>
            <person name="Hibbett D.S."/>
            <person name="Martin F."/>
        </authorList>
    </citation>
    <scope>NUCLEOTIDE SEQUENCE [LARGE SCALE GENOMIC DNA]</scope>
    <source>
        <strain evidence="2 3">SS14</strain>
    </source>
</reference>
<sequence>CKCQPAAVTLIKHGMFPCSPIQPSIAFDINFLELISLTMLNLAPNVTGWALSLEAFWLQRGYTL</sequence>
<dbReference type="OrthoDB" id="3200967at2759"/>
<dbReference type="EMBL" id="KN837305">
    <property type="protein sequence ID" value="KIJ28456.1"/>
    <property type="molecule type" value="Genomic_DNA"/>
</dbReference>
<accession>A0A0C9UT19</accession>
<dbReference type="InterPro" id="IPR041320">
    <property type="entry name" value="CxC1"/>
</dbReference>